<keyword evidence="1" id="KW-1133">Transmembrane helix</keyword>
<evidence type="ECO:0000256" key="1">
    <source>
        <dbReference type="SAM" id="Phobius"/>
    </source>
</evidence>
<organism evidence="2 3">
    <name type="scientific">Ornithinibacillus salinisoli</name>
    <dbReference type="NCBI Taxonomy" id="1848459"/>
    <lineage>
        <taxon>Bacteria</taxon>
        <taxon>Bacillati</taxon>
        <taxon>Bacillota</taxon>
        <taxon>Bacilli</taxon>
        <taxon>Bacillales</taxon>
        <taxon>Bacillaceae</taxon>
        <taxon>Ornithinibacillus</taxon>
    </lineage>
</organism>
<keyword evidence="1" id="KW-0472">Membrane</keyword>
<sequence>MENKINFLMISLISIVCITFSSPYTVFAHKMIVEQVEDGRIYVRYDNGTPAPLAYVTIYDKNGKIQLEEGVDENGYLNYEKGLDVHRIIADDGMGHRAASNLNENTTVSTIPIFIRALLGVSILLFIGASYFFRTNTK</sequence>
<accession>A0ABW4VWH6</accession>
<comment type="caution">
    <text evidence="2">The sequence shown here is derived from an EMBL/GenBank/DDBJ whole genome shotgun (WGS) entry which is preliminary data.</text>
</comment>
<proteinExistence type="predicted"/>
<evidence type="ECO:0000313" key="2">
    <source>
        <dbReference type="EMBL" id="MFD2043529.1"/>
    </source>
</evidence>
<keyword evidence="3" id="KW-1185">Reference proteome</keyword>
<dbReference type="Proteomes" id="UP001597383">
    <property type="component" value="Unassembled WGS sequence"/>
</dbReference>
<dbReference type="EMBL" id="JBHUHQ010000009">
    <property type="protein sequence ID" value="MFD2043529.1"/>
    <property type="molecule type" value="Genomic_DNA"/>
</dbReference>
<keyword evidence="1" id="KW-0812">Transmembrane</keyword>
<evidence type="ECO:0000313" key="3">
    <source>
        <dbReference type="Proteomes" id="UP001597383"/>
    </source>
</evidence>
<reference evidence="3" key="1">
    <citation type="journal article" date="2019" name="Int. J. Syst. Evol. Microbiol.">
        <title>The Global Catalogue of Microorganisms (GCM) 10K type strain sequencing project: providing services to taxonomists for standard genome sequencing and annotation.</title>
        <authorList>
            <consortium name="The Broad Institute Genomics Platform"/>
            <consortium name="The Broad Institute Genome Sequencing Center for Infectious Disease"/>
            <person name="Wu L."/>
            <person name="Ma J."/>
        </authorList>
    </citation>
    <scope>NUCLEOTIDE SEQUENCE [LARGE SCALE GENOMIC DNA]</scope>
    <source>
        <strain evidence="3">R28</strain>
    </source>
</reference>
<gene>
    <name evidence="2" type="ORF">ACFSJF_04475</name>
</gene>
<dbReference type="RefSeq" id="WP_377555255.1">
    <property type="nucleotide sequence ID" value="NZ_JBHUHQ010000009.1"/>
</dbReference>
<feature type="transmembrane region" description="Helical" evidence="1">
    <location>
        <begin position="113"/>
        <end position="133"/>
    </location>
</feature>
<protein>
    <submittedName>
        <fullName evidence="2">Uncharacterized protein</fullName>
    </submittedName>
</protein>
<name>A0ABW4VWH6_9BACI</name>